<feature type="transmembrane region" description="Helical" evidence="5">
    <location>
        <begin position="73"/>
        <end position="91"/>
    </location>
</feature>
<comment type="subcellular location">
    <subcellularLocation>
        <location evidence="1">Membrane</location>
        <topology evidence="1">Multi-pass membrane protein</topology>
    </subcellularLocation>
</comment>
<keyword evidence="4 5" id="KW-0472">Membrane</keyword>
<evidence type="ECO:0000256" key="1">
    <source>
        <dbReference type="ARBA" id="ARBA00004141"/>
    </source>
</evidence>
<evidence type="ECO:0000256" key="5">
    <source>
        <dbReference type="SAM" id="Phobius"/>
    </source>
</evidence>
<feature type="transmembrane region" description="Helical" evidence="5">
    <location>
        <begin position="21"/>
        <end position="40"/>
    </location>
</feature>
<dbReference type="Proteomes" id="UP000255425">
    <property type="component" value="Unassembled WGS sequence"/>
</dbReference>
<feature type="transmembrane region" description="Helical" evidence="5">
    <location>
        <begin position="119"/>
        <end position="138"/>
    </location>
</feature>
<dbReference type="GO" id="GO:0016020">
    <property type="term" value="C:membrane"/>
    <property type="evidence" value="ECO:0007669"/>
    <property type="project" value="UniProtKB-SubCell"/>
</dbReference>
<gene>
    <name evidence="6" type="ORF">NCTC11807_02291</name>
</gene>
<evidence type="ECO:0000256" key="4">
    <source>
        <dbReference type="ARBA" id="ARBA00023136"/>
    </source>
</evidence>
<dbReference type="Pfam" id="PF00939">
    <property type="entry name" value="Na_sulph_symp"/>
    <property type="match status" value="1"/>
</dbReference>
<name>A0A380H7E3_9STAP</name>
<keyword evidence="3 5" id="KW-1133">Transmembrane helix</keyword>
<evidence type="ECO:0000256" key="2">
    <source>
        <dbReference type="ARBA" id="ARBA00022692"/>
    </source>
</evidence>
<organism evidence="6 7">
    <name type="scientific">Staphylococcus saccharolyticus</name>
    <dbReference type="NCBI Taxonomy" id="33028"/>
    <lineage>
        <taxon>Bacteria</taxon>
        <taxon>Bacillati</taxon>
        <taxon>Bacillota</taxon>
        <taxon>Bacilli</taxon>
        <taxon>Bacillales</taxon>
        <taxon>Staphylococcaceae</taxon>
        <taxon>Staphylococcus</taxon>
    </lineage>
</organism>
<keyword evidence="7" id="KW-1185">Reference proteome</keyword>
<evidence type="ECO:0000313" key="7">
    <source>
        <dbReference type="Proteomes" id="UP000255425"/>
    </source>
</evidence>
<dbReference type="RefSeq" id="WP_256728392.1">
    <property type="nucleotide sequence ID" value="NZ_CP068029.1"/>
</dbReference>
<dbReference type="InterPro" id="IPR001898">
    <property type="entry name" value="SLC13A/DASS"/>
</dbReference>
<accession>A0A380H7E3</accession>
<evidence type="ECO:0000256" key="3">
    <source>
        <dbReference type="ARBA" id="ARBA00022989"/>
    </source>
</evidence>
<sequence length="147" mass="15801">MTKGDQLTQNIGQRQNKEKKGYKPIWIIISFVILITILLLPTPAGLPIMAKATLVILAFAVIMWVTEAVSYPVSATLILGLIILLLVLSPVQNLTEKLGNPKSGDMILKGSDILGTNNAFSGFSTSVVALSSCCIILSNSNARDKFI</sequence>
<protein>
    <submittedName>
        <fullName evidence="6">Divalent anion symporter</fullName>
    </submittedName>
</protein>
<dbReference type="EMBL" id="UHDZ01000001">
    <property type="protein sequence ID" value="SUM73712.1"/>
    <property type="molecule type" value="Genomic_DNA"/>
</dbReference>
<dbReference type="AlphaFoldDB" id="A0A380H7E3"/>
<feature type="transmembrane region" description="Helical" evidence="5">
    <location>
        <begin position="46"/>
        <end position="66"/>
    </location>
</feature>
<keyword evidence="2 5" id="KW-0812">Transmembrane</keyword>
<dbReference type="GO" id="GO:0022857">
    <property type="term" value="F:transmembrane transporter activity"/>
    <property type="evidence" value="ECO:0007669"/>
    <property type="project" value="InterPro"/>
</dbReference>
<proteinExistence type="predicted"/>
<reference evidence="6 7" key="1">
    <citation type="submission" date="2018-06" db="EMBL/GenBank/DDBJ databases">
        <authorList>
            <consortium name="Pathogen Informatics"/>
            <person name="Doyle S."/>
        </authorList>
    </citation>
    <scope>NUCLEOTIDE SEQUENCE [LARGE SCALE GENOMIC DNA]</scope>
    <source>
        <strain evidence="6 7">NCTC11807</strain>
    </source>
</reference>
<evidence type="ECO:0000313" key="6">
    <source>
        <dbReference type="EMBL" id="SUM73712.1"/>
    </source>
</evidence>